<gene>
    <name evidence="5" type="ORF">PVMG_05837</name>
</gene>
<evidence type="ECO:0000313" key="5">
    <source>
        <dbReference type="EMBL" id="KMZ95693.1"/>
    </source>
</evidence>
<dbReference type="Gene3D" id="1.10.1740.170">
    <property type="entry name" value="Erythrocyte binding antigen 175 region VI"/>
    <property type="match status" value="1"/>
</dbReference>
<reference evidence="5 6" key="1">
    <citation type="submission" date="2011-08" db="EMBL/GenBank/DDBJ databases">
        <title>The Genome Sequence of Plasmodium vivax Mauritania I.</title>
        <authorList>
            <consortium name="The Broad Institute Genome Sequencing Platform"/>
            <consortium name="The Broad Institute Genome Sequencing Center for Infectious Disease"/>
            <person name="Neafsey D."/>
            <person name="Carlton J."/>
            <person name="Barnwell J."/>
            <person name="Collins W."/>
            <person name="Escalante A."/>
            <person name="Mullikin J."/>
            <person name="Saul A."/>
            <person name="Guigo R."/>
            <person name="Camara F."/>
            <person name="Young S.K."/>
            <person name="Zeng Q."/>
            <person name="Gargeya S."/>
            <person name="Fitzgerald M."/>
            <person name="Haas B."/>
            <person name="Abouelleil A."/>
            <person name="Alvarado L."/>
            <person name="Arachchi H.M."/>
            <person name="Berlin A."/>
            <person name="Brown A."/>
            <person name="Chapman S.B."/>
            <person name="Chen Z."/>
            <person name="Dunbar C."/>
            <person name="Freedman E."/>
            <person name="Gearin G."/>
            <person name="Gellesch M."/>
            <person name="Goldberg J."/>
            <person name="Griggs A."/>
            <person name="Gujja S."/>
            <person name="Heiman D."/>
            <person name="Howarth C."/>
            <person name="Larson L."/>
            <person name="Lui A."/>
            <person name="MacDonald P.J.P."/>
            <person name="Montmayeur A."/>
            <person name="Murphy C."/>
            <person name="Neiman D."/>
            <person name="Pearson M."/>
            <person name="Priest M."/>
            <person name="Roberts A."/>
            <person name="Saif S."/>
            <person name="Shea T."/>
            <person name="Shenoy N."/>
            <person name="Sisk P."/>
            <person name="Stolte C."/>
            <person name="Sykes S."/>
            <person name="Wortman J."/>
            <person name="Nusbaum C."/>
            <person name="Birren B."/>
        </authorList>
    </citation>
    <scope>NUCLEOTIDE SEQUENCE [LARGE SCALE GENOMIC DNA]</scope>
    <source>
        <strain evidence="5 6">Mauritania I</strain>
    </source>
</reference>
<dbReference type="InterPro" id="IPR021620">
    <property type="entry name" value="EBA-175_C"/>
</dbReference>
<dbReference type="AlphaFoldDB" id="A0A0J9W5G3"/>
<organism evidence="5 6">
    <name type="scientific">Plasmodium vivax Mauritania I</name>
    <dbReference type="NCBI Taxonomy" id="1035515"/>
    <lineage>
        <taxon>Eukaryota</taxon>
        <taxon>Sar</taxon>
        <taxon>Alveolata</taxon>
        <taxon>Apicomplexa</taxon>
        <taxon>Aconoidasida</taxon>
        <taxon>Haemosporida</taxon>
        <taxon>Plasmodiidae</taxon>
        <taxon>Plasmodium</taxon>
        <taxon>Plasmodium (Plasmodium)</taxon>
    </lineage>
</organism>
<feature type="compositionally biased region" description="Basic and acidic residues" evidence="1">
    <location>
        <begin position="617"/>
        <end position="628"/>
    </location>
</feature>
<feature type="compositionally biased region" description="Basic and acidic residues" evidence="1">
    <location>
        <begin position="671"/>
        <end position="691"/>
    </location>
</feature>
<dbReference type="InterPro" id="IPR042202">
    <property type="entry name" value="Duffy-ag-bd_sf"/>
</dbReference>
<keyword evidence="2" id="KW-0812">Transmembrane</keyword>
<protein>
    <submittedName>
        <fullName evidence="5">Uncharacterized protein</fullName>
    </submittedName>
</protein>
<evidence type="ECO:0000313" key="6">
    <source>
        <dbReference type="Proteomes" id="UP000053776"/>
    </source>
</evidence>
<dbReference type="Pfam" id="PF05424">
    <property type="entry name" value="Duffy_binding"/>
    <property type="match status" value="1"/>
</dbReference>
<evidence type="ECO:0000259" key="4">
    <source>
        <dbReference type="Pfam" id="PF11556"/>
    </source>
</evidence>
<feature type="compositionally biased region" description="Basic and acidic residues" evidence="1">
    <location>
        <begin position="540"/>
        <end position="555"/>
    </location>
</feature>
<feature type="compositionally biased region" description="Polar residues" evidence="1">
    <location>
        <begin position="606"/>
        <end position="616"/>
    </location>
</feature>
<feature type="region of interest" description="Disordered" evidence="1">
    <location>
        <begin position="428"/>
        <end position="713"/>
    </location>
</feature>
<feature type="region of interest" description="Disordered" evidence="1">
    <location>
        <begin position="1"/>
        <end position="106"/>
    </location>
</feature>
<keyword evidence="2" id="KW-0472">Membrane</keyword>
<dbReference type="GO" id="GO:0046789">
    <property type="term" value="F:host cell surface receptor binding"/>
    <property type="evidence" value="ECO:0007669"/>
    <property type="project" value="InterPro"/>
</dbReference>
<feature type="compositionally biased region" description="Basic and acidic residues" evidence="1">
    <location>
        <begin position="22"/>
        <end position="48"/>
    </location>
</feature>
<dbReference type="Proteomes" id="UP000053776">
    <property type="component" value="Unassembled WGS sequence"/>
</dbReference>
<keyword evidence="2" id="KW-1133">Transmembrane helix</keyword>
<feature type="transmembrane region" description="Helical" evidence="2">
    <location>
        <begin position="797"/>
        <end position="817"/>
    </location>
</feature>
<feature type="compositionally biased region" description="Polar residues" evidence="1">
    <location>
        <begin position="648"/>
        <end position="670"/>
    </location>
</feature>
<evidence type="ECO:0000259" key="3">
    <source>
        <dbReference type="Pfam" id="PF05424"/>
    </source>
</evidence>
<dbReference type="Gene3D" id="1.20.1310.20">
    <property type="entry name" value="Duffy-antigen binding domain"/>
    <property type="match status" value="1"/>
</dbReference>
<dbReference type="OrthoDB" id="376429at2759"/>
<accession>A0A0J9W5G3</accession>
<feature type="domain" description="Erythrocyte binding antigen 175 C-terminal" evidence="4">
    <location>
        <begin position="714"/>
        <end position="785"/>
    </location>
</feature>
<dbReference type="Pfam" id="PF11556">
    <property type="entry name" value="EBA-175_VI"/>
    <property type="match status" value="1"/>
</dbReference>
<dbReference type="InterPro" id="IPR043057">
    <property type="entry name" value="EBA-175_C_sf"/>
</dbReference>
<dbReference type="Gene3D" id="1.20.58.830">
    <property type="match status" value="1"/>
</dbReference>
<feature type="compositionally biased region" description="Polar residues" evidence="1">
    <location>
        <begin position="693"/>
        <end position="708"/>
    </location>
</feature>
<sequence>MRQNGELLEIRKRAVDAIGGTPEKKQSHGEENAEIREDQSFIEMEKANTNHKNGLDESVEEALNEGESFIEDKSDRDSAPLVEDPTKGYENRDHAEGADTLTSSVNNGKIPTNNVAKYVFSDTSLISGCNAKREREKWYCNLNGVQEQDICIPDRRAQMSINNLVNVKSGNEKNDLKEQVLLSLNTESQLLFNKWKKHNSFNNEEFCNDLNRDYADFGNLIKGTDIVAHGNSKEVEDKLKQIFGENENAKSDREKWWNDNKEEFWNKLLSSVKGKGKEGNVEIKECTKDATLEEIPQFQRWVQEWGKEYGEERPKKLQNLEGICKEKNGLLNENRCNNEHECKRTCTAYESWIILKKEQWDTISKKYDIVKDDEKYVKKGSNETAMKFLNELCKECNLGDFEKIINLKDDEYTKLCNCQVHKGVKIAGGSTKDENRGDPTSHEIRSHEGGSRAAVNGQRDDASLRNTLGGRSITGTDRRVTGPSAIPGDVSIDQGSRTDGRGQGGAATGESRSGRSSERSSGGSDLAPTADRSSAEGGDDAGRVREAPEVDENGKSKGRGALDRNSINPTNEGDSVRTGKNKVTRGREGIDSTEVEDAKSDVAQKEGSSVPSQIKGSETRDARGKSSKEQISASKQGNAEEERDLQVHNFSRTNALNGRSNSVRSQNVQSRGKEKSDREEGGNKDQHKDDGYSNAQYNNLNVQDSAGRNGSRRTEALHSLWKNSVCNNYNTPESCENAKGLNSSEDNSNDDEKRVCCSIVGYCLKFFDHNSRKYNYCVEKEYYDSLQNSSKQGFPTGILYFAAGGLFIVLAAFAVAANKSGNMSEEAAFSEFAEGGDNAYKLPLIYKEQYEEPNPFSYTEYNNAK</sequence>
<dbReference type="EMBL" id="KQ234977">
    <property type="protein sequence ID" value="KMZ95693.1"/>
    <property type="molecule type" value="Genomic_DNA"/>
</dbReference>
<evidence type="ECO:0000256" key="1">
    <source>
        <dbReference type="SAM" id="MobiDB-lite"/>
    </source>
</evidence>
<dbReference type="GO" id="GO:0016020">
    <property type="term" value="C:membrane"/>
    <property type="evidence" value="ECO:0007669"/>
    <property type="project" value="InterPro"/>
</dbReference>
<feature type="compositionally biased region" description="Basic and acidic residues" evidence="1">
    <location>
        <begin position="585"/>
        <end position="604"/>
    </location>
</feature>
<dbReference type="InterPro" id="IPR008602">
    <property type="entry name" value="Duffy-antigen-binding"/>
</dbReference>
<feature type="domain" description="Duffy-antigen binding" evidence="3">
    <location>
        <begin position="149"/>
        <end position="299"/>
    </location>
</feature>
<proteinExistence type="predicted"/>
<evidence type="ECO:0000256" key="2">
    <source>
        <dbReference type="SAM" id="Phobius"/>
    </source>
</evidence>
<name>A0A0J9W5G3_PLAVI</name>
<feature type="compositionally biased region" description="Basic and acidic residues" evidence="1">
    <location>
        <begin position="70"/>
        <end position="97"/>
    </location>
</feature>
<feature type="compositionally biased region" description="Basic and acidic residues" evidence="1">
    <location>
        <begin position="431"/>
        <end position="450"/>
    </location>
</feature>
<dbReference type="SUPFAM" id="SSF140924">
    <property type="entry name" value="Duffy binding domain-like"/>
    <property type="match status" value="1"/>
</dbReference>